<accession>A0ABS6BDF2</accession>
<name>A0ABS6BDF2_9SPHN</name>
<dbReference type="RefSeq" id="WP_216318379.1">
    <property type="nucleotide sequence ID" value="NZ_JAHKRT010000001.1"/>
</dbReference>
<dbReference type="EMBL" id="JAHKRT010000001">
    <property type="protein sequence ID" value="MBU3076349.1"/>
    <property type="molecule type" value="Genomic_DNA"/>
</dbReference>
<keyword evidence="2" id="KW-1185">Reference proteome</keyword>
<evidence type="ECO:0000313" key="2">
    <source>
        <dbReference type="Proteomes" id="UP000776276"/>
    </source>
</evidence>
<protein>
    <recommendedName>
        <fullName evidence="3">Flp pilus-assembly TadG-like N-terminal domain-containing protein</fullName>
    </recommendedName>
</protein>
<sequence length="647" mass="64395">MSGLRHLCRATRGGVSVIGALSVTATIGMSGLAVEASQGYAEKVSNQRIADAAALAAAMAYNANRTDPNLARTLSDTAQAIAAANGVAPSGVSLAGPTADGPTRKLISVTVTTSVPLRLTRVLTPALSYGVSAKGVAAVSDTAPGDKGSGGCIIALSSTAQNGVALSGGTGIVADGCVVVANAPITLNEGGNITARQVISGGAVTRNGGSWIKTTPEDNKISANVPGAARDPLAASAALKAALDKADDPSFFIPSASITDPDTPNGGKDWYFDWNGSSNTVKPYLVEGGVYVVPPPAAGQTYRIRKLTVDGGVRVTFQGASTVTINNGLVNGSNPLTIGDGSDWKVNGGIDTGSGGMAMGNSSLAIGQGNVRFNNFSIGNGNLIVNATANFTWSTISIGAGTHAFRGLNVSGTLNVGEGDFISPGQLKVTGGTVLNIAGGPTSRIAIGDTGGTSIFVDGGSTLKFGASKSFVTSGGITTAGGTNLIFGAAANHFIKGTMNLAGSASFGSGAYTINGDFTNGTGGAMTGTDVSFFMSGRVSLGGGSGVDMRAPQAAVGEALPDILFATRTRQPTSLSHGANMLLSGVWWSPYSAFVMDGGTSFRSGSRCFTLVADTVTLREGGAISGIGCPATGSGQTGGPATLSLIR</sequence>
<dbReference type="Proteomes" id="UP000776276">
    <property type="component" value="Unassembled WGS sequence"/>
</dbReference>
<proteinExistence type="predicted"/>
<gene>
    <name evidence="1" type="ORF">KOF26_00605</name>
</gene>
<comment type="caution">
    <text evidence="1">The sequence shown here is derived from an EMBL/GenBank/DDBJ whole genome shotgun (WGS) entry which is preliminary data.</text>
</comment>
<reference evidence="1 2" key="1">
    <citation type="submission" date="2021-06" db="EMBL/GenBank/DDBJ databases">
        <title>Sphingomonas sp. XMGL2, whole genome shotgun sequencing project.</title>
        <authorList>
            <person name="Zhao G."/>
            <person name="Shen L."/>
        </authorList>
    </citation>
    <scope>NUCLEOTIDE SEQUENCE [LARGE SCALE GENOMIC DNA]</scope>
    <source>
        <strain evidence="1 2">XMGL2</strain>
    </source>
</reference>
<evidence type="ECO:0000313" key="1">
    <source>
        <dbReference type="EMBL" id="MBU3076349.1"/>
    </source>
</evidence>
<evidence type="ECO:0008006" key="3">
    <source>
        <dbReference type="Google" id="ProtNLM"/>
    </source>
</evidence>
<organism evidence="1 2">
    <name type="scientific">Sphingomonas quercus</name>
    <dbReference type="NCBI Taxonomy" id="2842451"/>
    <lineage>
        <taxon>Bacteria</taxon>
        <taxon>Pseudomonadati</taxon>
        <taxon>Pseudomonadota</taxon>
        <taxon>Alphaproteobacteria</taxon>
        <taxon>Sphingomonadales</taxon>
        <taxon>Sphingomonadaceae</taxon>
        <taxon>Sphingomonas</taxon>
    </lineage>
</organism>